<evidence type="ECO:0000313" key="3">
    <source>
        <dbReference type="Proteomes" id="UP000051952"/>
    </source>
</evidence>
<reference evidence="3" key="1">
    <citation type="submission" date="2015-09" db="EMBL/GenBank/DDBJ databases">
        <authorList>
            <consortium name="Pathogen Informatics"/>
        </authorList>
    </citation>
    <scope>NUCLEOTIDE SEQUENCE [LARGE SCALE GENOMIC DNA]</scope>
    <source>
        <strain evidence="3">Lake Konstanz</strain>
    </source>
</reference>
<dbReference type="EMBL" id="CYKH01001964">
    <property type="protein sequence ID" value="CUG91747.1"/>
    <property type="molecule type" value="Genomic_DNA"/>
</dbReference>
<feature type="region of interest" description="Disordered" evidence="1">
    <location>
        <begin position="721"/>
        <end position="757"/>
    </location>
</feature>
<dbReference type="AlphaFoldDB" id="A0A0S4JNC0"/>
<feature type="region of interest" description="Disordered" evidence="1">
    <location>
        <begin position="1189"/>
        <end position="1242"/>
    </location>
</feature>
<feature type="region of interest" description="Disordered" evidence="1">
    <location>
        <begin position="1"/>
        <end position="66"/>
    </location>
</feature>
<feature type="region of interest" description="Disordered" evidence="1">
    <location>
        <begin position="445"/>
        <end position="472"/>
    </location>
</feature>
<feature type="region of interest" description="Disordered" evidence="1">
    <location>
        <begin position="179"/>
        <end position="277"/>
    </location>
</feature>
<feature type="region of interest" description="Disordered" evidence="1">
    <location>
        <begin position="491"/>
        <end position="510"/>
    </location>
</feature>
<feature type="region of interest" description="Disordered" evidence="1">
    <location>
        <begin position="646"/>
        <end position="671"/>
    </location>
</feature>
<protein>
    <submittedName>
        <fullName evidence="2">Uncharacterized protein</fullName>
    </submittedName>
</protein>
<feature type="compositionally biased region" description="Polar residues" evidence="1">
    <location>
        <begin position="1211"/>
        <end position="1230"/>
    </location>
</feature>
<feature type="region of interest" description="Disordered" evidence="1">
    <location>
        <begin position="925"/>
        <end position="944"/>
    </location>
</feature>
<feature type="compositionally biased region" description="Low complexity" evidence="1">
    <location>
        <begin position="1"/>
        <end position="22"/>
    </location>
</feature>
<feature type="compositionally biased region" description="Low complexity" evidence="1">
    <location>
        <begin position="179"/>
        <end position="189"/>
    </location>
</feature>
<feature type="compositionally biased region" description="Acidic residues" evidence="1">
    <location>
        <begin position="54"/>
        <end position="66"/>
    </location>
</feature>
<accession>A0A0S4JNC0</accession>
<proteinExistence type="predicted"/>
<feature type="region of interest" description="Disordered" evidence="1">
    <location>
        <begin position="974"/>
        <end position="1002"/>
    </location>
</feature>
<feature type="region of interest" description="Disordered" evidence="1">
    <location>
        <begin position="776"/>
        <end position="808"/>
    </location>
</feature>
<keyword evidence="3" id="KW-1185">Reference proteome</keyword>
<evidence type="ECO:0000256" key="1">
    <source>
        <dbReference type="SAM" id="MobiDB-lite"/>
    </source>
</evidence>
<feature type="compositionally biased region" description="Polar residues" evidence="1">
    <location>
        <begin position="722"/>
        <end position="731"/>
    </location>
</feature>
<sequence>RRGSESVLRRSSVAASSSAMSLHAPQMAEGGMGSHDEDEDDQFLESTSSRLEVVDEPIDADDGGDGGIIDVDDASLDASSPYGVSVRSDMFPRFEKVVRDQQRSPVDAADIIDPPARSMVRRRSSVAQLAPAVAQAEPASAQLTRRGTTVHNAPVMRSFGCQVSLLPIVTQPSAVAAATHAPAVPARTRPSSHTRETQTPPQPQDAVAPPPLLHLRPAAGTPPTESLVETPTGSQASESLPWLPTATTVDPQRRVDSAQRRRMVPRPQSSDRPRSAIKLDEESAGALRAVPTTPTSKVLHHIAEEPHAHSSSTADKPYLTWDDIKKRVQVLQGGASHYVDFPTTAQLLGGTEQQKNELDLDNAIMYLFDSLPPHCRVAAGKYCLLAMFGCITEDVFVEYIFTHHYLPNRELFVAPRDDDLRRSFFHLRRTGGLLMKLRLPTATTVDPQRRVDSAQRRRMVPRPQSSDRPRSAIKLDEESAGALRAVPTTPTSKVLHPLAKEPHAHSSSTADKPYLTWDDIKKRVQVLQGGASHYVDFPTTAQLLGGEQQKNELDLDNAIMYLFDSLPPHCRVAAGKYCLLAMFGCITEDVFVEYIFTHHYLPNRELFVAPRDDDLRRSFFHLRRTGGLLMKLRLPIDDKSALSPYPLRGAHHNTTGGGGKPTSGSMPAKDHHAAARVDRAFEQPMKVPDVDHTQHKNILAGGRPFSANSFPAAVVVLPVEESTASQQQQHPVASDDMSGGGGLDRRPASVQGLPPGRMLTAPAAVREQFHVIGASFASSSAGGGNASRRPDEDEVPGGGGGGQGPKLPLPTVAVRVDEHRVPSASLRGGLPTDRSDIANGTIGATDALVVMSRVEQTTADLMSCGAELLDLHTTLASSGGDGVAPLPLSNSFTNTMGSRAPTPSSSSRPTMMEFNASDAIPRRGASAISEAARQKALARPTGQCRCKDSPLAAMITAPAAVREQFHVIGASFASSSAGGGNVSRGQDEDEVPGGGGGGQGPKLPLPTVAVRVDEHRVPSASLRGGLPTDRSDIANGTIGATDALVVMSRVEQTTADLMSCGAELLDLHTTLASSGGDGVAPLPLSNSFTNTMGSRAPTPSSSSRPTMMEFNASDAIPRRGASAISEAARQKALARPTKKLPILGRREVASAEVASGAREVLNLQVRPSSTTAHASQVMNQQLTEYIVNSSQSAARSGPPLSAARLAPLPRQSTTPSVGQSRPPTTNLKAPSTTVVSTSTSEDAVDTQVVVELPSVTRRK</sequence>
<feature type="compositionally biased region" description="Low complexity" evidence="1">
    <location>
        <begin position="1231"/>
        <end position="1240"/>
    </location>
</feature>
<gene>
    <name evidence="2" type="ORF">BSAL_33865</name>
</gene>
<feature type="compositionally biased region" description="Low complexity" evidence="1">
    <location>
        <begin position="1198"/>
        <end position="1210"/>
    </location>
</feature>
<dbReference type="Proteomes" id="UP000051952">
    <property type="component" value="Unassembled WGS sequence"/>
</dbReference>
<feature type="non-terminal residue" evidence="2">
    <location>
        <position position="1"/>
    </location>
</feature>
<feature type="compositionally biased region" description="Polar residues" evidence="1">
    <location>
        <begin position="223"/>
        <end position="238"/>
    </location>
</feature>
<evidence type="ECO:0000313" key="2">
    <source>
        <dbReference type="EMBL" id="CUG91747.1"/>
    </source>
</evidence>
<organism evidence="2 3">
    <name type="scientific">Bodo saltans</name>
    <name type="common">Flagellated protozoan</name>
    <dbReference type="NCBI Taxonomy" id="75058"/>
    <lineage>
        <taxon>Eukaryota</taxon>
        <taxon>Discoba</taxon>
        <taxon>Euglenozoa</taxon>
        <taxon>Kinetoplastea</taxon>
        <taxon>Metakinetoplastina</taxon>
        <taxon>Eubodonida</taxon>
        <taxon>Bodonidae</taxon>
        <taxon>Bodo</taxon>
    </lineage>
</organism>
<feature type="compositionally biased region" description="Pro residues" evidence="1">
    <location>
        <begin position="200"/>
        <end position="212"/>
    </location>
</feature>
<name>A0A0S4JNC0_BODSA</name>